<evidence type="ECO:0000313" key="3">
    <source>
        <dbReference type="EMBL" id="PFH53245.1"/>
    </source>
</evidence>
<dbReference type="Proteomes" id="UP000242287">
    <property type="component" value="Unassembled WGS sequence"/>
</dbReference>
<evidence type="ECO:0000313" key="4">
    <source>
        <dbReference type="Proteomes" id="UP000242287"/>
    </source>
</evidence>
<proteinExistence type="predicted"/>
<dbReference type="AlphaFoldDB" id="A0A2A9NQJ5"/>
<dbReference type="OrthoDB" id="3003917at2759"/>
<evidence type="ECO:0000259" key="2">
    <source>
        <dbReference type="Pfam" id="PF08639"/>
    </source>
</evidence>
<dbReference type="STRING" id="703135.A0A2A9NQJ5"/>
<feature type="region of interest" description="Disordered" evidence="1">
    <location>
        <begin position="343"/>
        <end position="378"/>
    </location>
</feature>
<feature type="compositionally biased region" description="Polar residues" evidence="1">
    <location>
        <begin position="293"/>
        <end position="313"/>
    </location>
</feature>
<dbReference type="InterPro" id="IPR013948">
    <property type="entry name" value="DNA_replication_reg_Sld3_C"/>
</dbReference>
<dbReference type="Gene3D" id="1.20.58.2130">
    <property type="match status" value="1"/>
</dbReference>
<protein>
    <recommendedName>
        <fullName evidence="2">DNA replication regulator Sld3 C-terminal domain-containing protein</fullName>
    </recommendedName>
</protein>
<reference evidence="3 4" key="1">
    <citation type="submission" date="2014-02" db="EMBL/GenBank/DDBJ databases">
        <title>Transposable element dynamics among asymbiotic and ectomycorrhizal Amanita fungi.</title>
        <authorList>
            <consortium name="DOE Joint Genome Institute"/>
            <person name="Hess J."/>
            <person name="Skrede I."/>
            <person name="Wolfe B."/>
            <person name="LaButti K."/>
            <person name="Ohm R.A."/>
            <person name="Grigoriev I.V."/>
            <person name="Pringle A."/>
        </authorList>
    </citation>
    <scope>NUCLEOTIDE SEQUENCE [LARGE SCALE GENOMIC DNA]</scope>
    <source>
        <strain evidence="3 4">SKay4041</strain>
    </source>
</reference>
<dbReference type="EMBL" id="KZ301974">
    <property type="protein sequence ID" value="PFH53245.1"/>
    <property type="molecule type" value="Genomic_DNA"/>
</dbReference>
<keyword evidence="4" id="KW-1185">Reference proteome</keyword>
<evidence type="ECO:0000256" key="1">
    <source>
        <dbReference type="SAM" id="MobiDB-lite"/>
    </source>
</evidence>
<feature type="compositionally biased region" description="Low complexity" evidence="1">
    <location>
        <begin position="346"/>
        <end position="356"/>
    </location>
</feature>
<organism evidence="3 4">
    <name type="scientific">Amanita thiersii Skay4041</name>
    <dbReference type="NCBI Taxonomy" id="703135"/>
    <lineage>
        <taxon>Eukaryota</taxon>
        <taxon>Fungi</taxon>
        <taxon>Dikarya</taxon>
        <taxon>Basidiomycota</taxon>
        <taxon>Agaricomycotina</taxon>
        <taxon>Agaricomycetes</taxon>
        <taxon>Agaricomycetidae</taxon>
        <taxon>Agaricales</taxon>
        <taxon>Pluteineae</taxon>
        <taxon>Amanitaceae</taxon>
        <taxon>Amanita</taxon>
    </lineage>
</organism>
<dbReference type="Pfam" id="PF08639">
    <property type="entry name" value="Sld3_STD"/>
    <property type="match status" value="1"/>
</dbReference>
<name>A0A2A9NQJ5_9AGAR</name>
<accession>A0A2A9NQJ5</accession>
<feature type="domain" description="DNA replication regulator Sld3 C-terminal" evidence="2">
    <location>
        <begin position="149"/>
        <end position="515"/>
    </location>
</feature>
<sequence>MLNAFLSLNLSQHTRWTAAQEGSLSSYPLTPPLTTTESEEDQASQYVVRTYLQFLWLPDSIMPLSLLIPSMVCVNTSLTSTSPHPLHMLLEPLLMTPRAAAKKYHSELLQILMEGGGAGEIEESMMWFALTHEKGASDTESKDGDNSPWKDARWRESWLERMERREVQVQILLHFLKLSLPGQQGEPDIPLARPWLRSRRRSQRKVPTLSIKGALEAYMDKLSAWQLLLAMDSSILGTDRASSSDKDDRDWIQAFVQDVVEKQFRSYLPDLCHVLHDKVFTSSPFSDRGTEFFESQPSTRSATPISDSESNTRPITTAAPVAGRQISPSAQVGLVSNLAKCKRQSSAHLSRSRSLSVTLQQERESQRGISKKQKKHPLNREVSMTRVFRARSKGAEAVFANTPDSHNPNAGAIFRKKTRSTKQTSRGQGYPNATVTRNEAITLVEATPVKSRTLTTSNASGILGYSQTSDEEIWELSESTPTLLNLEFSESAETEESKVASRERGVVLVAETPKKAMKVRV</sequence>
<feature type="region of interest" description="Disordered" evidence="1">
    <location>
        <begin position="290"/>
        <end position="313"/>
    </location>
</feature>
<gene>
    <name evidence="3" type="ORF">AMATHDRAFT_54940</name>
</gene>